<reference evidence="2 3" key="1">
    <citation type="submission" date="2019-12" db="EMBL/GenBank/DDBJ databases">
        <title>Corynebacterium sp. nov., isolated from feces of the Anser Albifrons in China.</title>
        <authorList>
            <person name="Liu Q."/>
        </authorList>
    </citation>
    <scope>NUCLEOTIDE SEQUENCE [LARGE SCALE GENOMIC DNA]</scope>
    <source>
        <strain evidence="2 3">4H37-19</strain>
    </source>
</reference>
<dbReference type="EMBL" id="CP046884">
    <property type="protein sequence ID" value="QNQ90991.1"/>
    <property type="molecule type" value="Genomic_DNA"/>
</dbReference>
<dbReference type="AlphaFoldDB" id="A0A7H0SR16"/>
<feature type="signal peptide" evidence="1">
    <location>
        <begin position="1"/>
        <end position="27"/>
    </location>
</feature>
<organism evidence="2 3">
    <name type="scientific">Corynebacterium poyangense</name>
    <dbReference type="NCBI Taxonomy" id="2684405"/>
    <lineage>
        <taxon>Bacteria</taxon>
        <taxon>Bacillati</taxon>
        <taxon>Actinomycetota</taxon>
        <taxon>Actinomycetes</taxon>
        <taxon>Mycobacteriales</taxon>
        <taxon>Corynebacteriaceae</taxon>
        <taxon>Corynebacterium</taxon>
    </lineage>
</organism>
<dbReference type="RefSeq" id="WP_187974300.1">
    <property type="nucleotide sequence ID" value="NZ_CP046884.1"/>
</dbReference>
<sequence length="156" mass="16412">MNKLAKPLAVFSTAGLLMTGAMGVATAQERSGKELPVESIVLTRDENGKPTSGYVIIPLGDPSSSDGISVRKVPYLPGTNHEKTPTGGDWTYGWHTIGGTGKECFSNYMHSSKSHTASVTMGEDTNKSTSRAGGWAKASVRGGLLSGSCQVFWSDD</sequence>
<evidence type="ECO:0000313" key="3">
    <source>
        <dbReference type="Proteomes" id="UP000516320"/>
    </source>
</evidence>
<dbReference type="InterPro" id="IPR006540">
    <property type="entry name" value="Lactococcin_972"/>
</dbReference>
<dbReference type="Proteomes" id="UP000516320">
    <property type="component" value="Chromosome"/>
</dbReference>
<protein>
    <submittedName>
        <fullName evidence="2">Lactococcin 972 family bacteriocin</fullName>
    </submittedName>
</protein>
<keyword evidence="1" id="KW-0732">Signal</keyword>
<gene>
    <name evidence="2" type="ORF">GP475_10370</name>
</gene>
<accession>A0A7H0SR16</accession>
<dbReference type="NCBIfam" id="TIGR01653">
    <property type="entry name" value="lactococcin_972"/>
    <property type="match status" value="1"/>
</dbReference>
<dbReference type="Pfam" id="PF09683">
    <property type="entry name" value="Lactococcin_972"/>
    <property type="match status" value="1"/>
</dbReference>
<evidence type="ECO:0000313" key="2">
    <source>
        <dbReference type="EMBL" id="QNQ90991.1"/>
    </source>
</evidence>
<feature type="chain" id="PRO_5028802278" evidence="1">
    <location>
        <begin position="28"/>
        <end position="156"/>
    </location>
</feature>
<evidence type="ECO:0000256" key="1">
    <source>
        <dbReference type="SAM" id="SignalP"/>
    </source>
</evidence>
<name>A0A7H0SR16_9CORY</name>
<dbReference type="KEGG" id="cpoy:GP475_10370"/>
<keyword evidence="3" id="KW-1185">Reference proteome</keyword>
<proteinExistence type="predicted"/>
<dbReference type="Gene3D" id="2.60.40.2850">
    <property type="match status" value="1"/>
</dbReference>